<proteinExistence type="predicted"/>
<organism evidence="2 3">
    <name type="scientific">Linnemannia gamsii</name>
    <dbReference type="NCBI Taxonomy" id="64522"/>
    <lineage>
        <taxon>Eukaryota</taxon>
        <taxon>Fungi</taxon>
        <taxon>Fungi incertae sedis</taxon>
        <taxon>Mucoromycota</taxon>
        <taxon>Mortierellomycotina</taxon>
        <taxon>Mortierellomycetes</taxon>
        <taxon>Mortierellales</taxon>
        <taxon>Mortierellaceae</taxon>
        <taxon>Linnemannia</taxon>
    </lineage>
</organism>
<evidence type="ECO:0000313" key="3">
    <source>
        <dbReference type="Proteomes" id="UP001194696"/>
    </source>
</evidence>
<sequence>MANEGTLNLDCIAADPKSEYLYGIASANTNPHTNYADSHIVLVQSNKDPTNLASMTWSVVSSSTSPEVSYNYPTFTSVDCAVSKNGDFTAFVRSPYRDYGDHSYRMFQEDDMFGECATFNYTRQGFFSRQASSSTKMIAIGGTDIYMTGLPLGSEFMTFSYRQGIGLGSRVEGAFEGPRNGFRPHYVFGGLYRFSWEGIGESSNTETFFGSIGEMDGVYKLYTTVRDADDKNQSYVEHNITRSDTTANFTVHENFQTVGGGIKDQQAFVVALTSRGLYEFGIFGSDAGKMKGPYSVVVPGGFSSLPSRVVTNFKDGTMQSNMMSSMEMYAIIGVLMLAVVVVVGFYERWSYKKNKFLFAEKEGGSARNGGVVYSIGLIPECESLSAPSYSAVHTIGASAVTYQDQIKDLEFSSHPRPNFVTTVGEKGGVV</sequence>
<reference evidence="2 3" key="1">
    <citation type="journal article" date="2020" name="Fungal Divers.">
        <title>Resolving the Mortierellaceae phylogeny through synthesis of multi-gene phylogenetics and phylogenomics.</title>
        <authorList>
            <person name="Vandepol N."/>
            <person name="Liber J."/>
            <person name="Desiro A."/>
            <person name="Na H."/>
            <person name="Kennedy M."/>
            <person name="Barry K."/>
            <person name="Grigoriev I.V."/>
            <person name="Miller A.N."/>
            <person name="O'Donnell K."/>
            <person name="Stajich J.E."/>
            <person name="Bonito G."/>
        </authorList>
    </citation>
    <scope>NUCLEOTIDE SEQUENCE [LARGE SCALE GENOMIC DNA]</scope>
    <source>
        <strain evidence="2 3">AD045</strain>
    </source>
</reference>
<keyword evidence="1" id="KW-0812">Transmembrane</keyword>
<gene>
    <name evidence="2" type="ORF">BGZ96_003862</name>
</gene>
<comment type="caution">
    <text evidence="2">The sequence shown here is derived from an EMBL/GenBank/DDBJ whole genome shotgun (WGS) entry which is preliminary data.</text>
</comment>
<dbReference type="EMBL" id="JAAAIM010000188">
    <property type="protein sequence ID" value="KAG0292648.1"/>
    <property type="molecule type" value="Genomic_DNA"/>
</dbReference>
<feature type="transmembrane region" description="Helical" evidence="1">
    <location>
        <begin position="328"/>
        <end position="346"/>
    </location>
</feature>
<evidence type="ECO:0000313" key="2">
    <source>
        <dbReference type="EMBL" id="KAG0292648.1"/>
    </source>
</evidence>
<accession>A0ABQ7K797</accession>
<keyword evidence="3" id="KW-1185">Reference proteome</keyword>
<keyword evidence="1" id="KW-1133">Transmembrane helix</keyword>
<keyword evidence="1" id="KW-0472">Membrane</keyword>
<name>A0ABQ7K797_9FUNG</name>
<protein>
    <submittedName>
        <fullName evidence="2">Uncharacterized protein</fullName>
    </submittedName>
</protein>
<dbReference type="Proteomes" id="UP001194696">
    <property type="component" value="Unassembled WGS sequence"/>
</dbReference>
<evidence type="ECO:0000256" key="1">
    <source>
        <dbReference type="SAM" id="Phobius"/>
    </source>
</evidence>